<reference evidence="2 4" key="2">
    <citation type="submission" date="2018-11" db="EMBL/GenBank/DDBJ databases">
        <authorList>
            <consortium name="Pathogen Informatics"/>
        </authorList>
    </citation>
    <scope>NUCLEOTIDE SEQUENCE [LARGE SCALE GENOMIC DNA]</scope>
</reference>
<protein>
    <submittedName>
        <fullName evidence="5">PDZ domain-containing protein</fullName>
    </submittedName>
</protein>
<dbReference type="InterPro" id="IPR036034">
    <property type="entry name" value="PDZ_sf"/>
</dbReference>
<dbReference type="EMBL" id="UYYG01001231">
    <property type="protein sequence ID" value="VDN60671.1"/>
    <property type="molecule type" value="Genomic_DNA"/>
</dbReference>
<dbReference type="PANTHER" id="PTHR15545:SF8">
    <property type="entry name" value="SLO-INTERACTING PROTEIN 1"/>
    <property type="match status" value="1"/>
</dbReference>
<gene>
    <name evidence="2" type="ORF">DME_LOCUS10644</name>
</gene>
<evidence type="ECO:0000313" key="2">
    <source>
        <dbReference type="EMBL" id="VDN60671.1"/>
    </source>
</evidence>
<accession>A0A0N4UN91</accession>
<name>A0A0N4UN91_DRAME</name>
<dbReference type="InterPro" id="IPR051971">
    <property type="entry name" value="E3_ubiquitin-PDZ_ligase"/>
</dbReference>
<proteinExistence type="predicted"/>
<organism evidence="3 5">
    <name type="scientific">Dracunculus medinensis</name>
    <name type="common">Guinea worm</name>
    <dbReference type="NCBI Taxonomy" id="318479"/>
    <lineage>
        <taxon>Eukaryota</taxon>
        <taxon>Metazoa</taxon>
        <taxon>Ecdysozoa</taxon>
        <taxon>Nematoda</taxon>
        <taxon>Chromadorea</taxon>
        <taxon>Rhabditida</taxon>
        <taxon>Spirurina</taxon>
        <taxon>Dracunculoidea</taxon>
        <taxon>Dracunculidae</taxon>
        <taxon>Dracunculus</taxon>
    </lineage>
</organism>
<dbReference type="PROSITE" id="PS50106">
    <property type="entry name" value="PDZ"/>
    <property type="match status" value="1"/>
</dbReference>
<evidence type="ECO:0000313" key="3">
    <source>
        <dbReference type="Proteomes" id="UP000038040"/>
    </source>
</evidence>
<dbReference type="SUPFAM" id="SSF50156">
    <property type="entry name" value="PDZ domain-like"/>
    <property type="match status" value="1"/>
</dbReference>
<evidence type="ECO:0000313" key="5">
    <source>
        <dbReference type="WBParaSite" id="DME_0000936101-mRNA-1"/>
    </source>
</evidence>
<dbReference type="Proteomes" id="UP000274756">
    <property type="component" value="Unassembled WGS sequence"/>
</dbReference>
<dbReference type="PANTHER" id="PTHR15545">
    <property type="entry name" value="PDZ DOMAIN CONTAINING RING FINGER PROTEIN 3, 4"/>
    <property type="match status" value="1"/>
</dbReference>
<dbReference type="AlphaFoldDB" id="A0A0N4UN91"/>
<evidence type="ECO:0000313" key="4">
    <source>
        <dbReference type="Proteomes" id="UP000274756"/>
    </source>
</evidence>
<dbReference type="Pfam" id="PF00595">
    <property type="entry name" value="PDZ"/>
    <property type="match status" value="1"/>
</dbReference>
<keyword evidence="4" id="KW-1185">Reference proteome</keyword>
<evidence type="ECO:0000259" key="1">
    <source>
        <dbReference type="PROSITE" id="PS50106"/>
    </source>
</evidence>
<dbReference type="OrthoDB" id="6270329at2759"/>
<feature type="domain" description="PDZ" evidence="1">
    <location>
        <begin position="52"/>
        <end position="109"/>
    </location>
</feature>
<dbReference type="STRING" id="318479.A0A0N4UN91"/>
<dbReference type="Proteomes" id="UP000038040">
    <property type="component" value="Unplaced"/>
</dbReference>
<dbReference type="InterPro" id="IPR001478">
    <property type="entry name" value="PDZ"/>
</dbReference>
<dbReference type="WBParaSite" id="DME_0000936101-mRNA-1">
    <property type="protein sequence ID" value="DME_0000936101-mRNA-1"/>
    <property type="gene ID" value="DME_0000936101"/>
</dbReference>
<reference evidence="5" key="1">
    <citation type="submission" date="2017-02" db="UniProtKB">
        <authorList>
            <consortium name="WormBaseParasite"/>
        </authorList>
    </citation>
    <scope>IDENTIFICATION</scope>
</reference>
<sequence length="109" mass="12401">MRDYEEIEIRGERCVETQTSPISSENEEQGFSEQMYDCFVGNNGLNNVEYEEVILKRSKVVPRLGITLCYGSADDNDTDIFISEIERGSIADQDGRLRPGDQILQANFQ</sequence>
<dbReference type="Gene3D" id="2.30.42.10">
    <property type="match status" value="1"/>
</dbReference>